<evidence type="ECO:0008006" key="3">
    <source>
        <dbReference type="Google" id="ProtNLM"/>
    </source>
</evidence>
<dbReference type="RefSeq" id="WP_048939029.1">
    <property type="nucleotide sequence ID" value="NZ_CP020925.1"/>
</dbReference>
<dbReference type="NCBIfam" id="TIGR01725">
    <property type="entry name" value="phge_HK97_gp10"/>
    <property type="match status" value="1"/>
</dbReference>
<organism evidence="1 2">
    <name type="scientific">Sphingobium yanoikuyae</name>
    <name type="common">Sphingomonas yanoikuyae</name>
    <dbReference type="NCBI Taxonomy" id="13690"/>
    <lineage>
        <taxon>Bacteria</taxon>
        <taxon>Pseudomonadati</taxon>
        <taxon>Pseudomonadota</taxon>
        <taxon>Alphaproteobacteria</taxon>
        <taxon>Sphingomonadales</taxon>
        <taxon>Sphingomonadaceae</taxon>
        <taxon>Sphingobium</taxon>
    </lineage>
</organism>
<protein>
    <recommendedName>
        <fullName evidence="3">HK97 gp10 family phage protein</fullName>
    </recommendedName>
</protein>
<dbReference type="EMBL" id="CP020925">
    <property type="protein sequence ID" value="ATP20395.1"/>
    <property type="molecule type" value="Genomic_DNA"/>
</dbReference>
<reference evidence="1 2" key="1">
    <citation type="submission" date="2017-04" db="EMBL/GenBank/DDBJ databases">
        <title>Characterization, genome and methylation analysis of a phthalic acid esters degrading strain Sphingobium yanoikuyae SHJ.</title>
        <authorList>
            <person name="Feng L."/>
        </authorList>
    </citation>
    <scope>NUCLEOTIDE SEQUENCE [LARGE SCALE GENOMIC DNA]</scope>
    <source>
        <strain evidence="1 2">SHJ</strain>
    </source>
</reference>
<name>A0A0J9CVR5_SPHYA</name>
<sequence length="130" mass="14290">MKLVGVDRLMSNLRRLQTAVDHGVQARVALNAAEIVADRARQLAPVDTGRLRDSIGVSLTPPREMSFSIRGEGVRVFIGPAADVIYAPYVEFGTWRQAPHPFMRPALDMTRDEVQQALAHGLWSAIVASI</sequence>
<accession>A0A0J9CVR5</accession>
<evidence type="ECO:0000313" key="2">
    <source>
        <dbReference type="Proteomes" id="UP000037029"/>
    </source>
</evidence>
<proteinExistence type="predicted"/>
<dbReference type="Pfam" id="PF04883">
    <property type="entry name" value="HK97-gp10_like"/>
    <property type="match status" value="1"/>
</dbReference>
<dbReference type="AlphaFoldDB" id="A0A0J9CVR5"/>
<dbReference type="InterPro" id="IPR010064">
    <property type="entry name" value="HK97-gp10_tail"/>
</dbReference>
<evidence type="ECO:0000313" key="1">
    <source>
        <dbReference type="EMBL" id="ATP20395.1"/>
    </source>
</evidence>
<gene>
    <name evidence="1" type="ORF">BV87_19780</name>
</gene>
<dbReference type="Proteomes" id="UP000037029">
    <property type="component" value="Chromosome"/>
</dbReference>